<proteinExistence type="predicted"/>
<reference evidence="2 3" key="1">
    <citation type="submission" date="2016-12" db="EMBL/GenBank/DDBJ databases">
        <title>Study of bacterial adaptation to deep sea.</title>
        <authorList>
            <person name="Song J."/>
            <person name="Yoshizawa S."/>
            <person name="Kogure K."/>
        </authorList>
    </citation>
    <scope>NUCLEOTIDE SEQUENCE [LARGE SCALE GENOMIC DNA]</scope>
    <source>
        <strain evidence="2 3">SAORIC-165</strain>
    </source>
</reference>
<comment type="caution">
    <text evidence="2">The sequence shown here is derived from an EMBL/GenBank/DDBJ whole genome shotgun (WGS) entry which is preliminary data.</text>
</comment>
<dbReference type="EMBL" id="MQWA01000001">
    <property type="protein sequence ID" value="PQJ28028.1"/>
    <property type="molecule type" value="Genomic_DNA"/>
</dbReference>
<dbReference type="PANTHER" id="PTHR37947">
    <property type="entry name" value="BLL2462 PROTEIN"/>
    <property type="match status" value="1"/>
</dbReference>
<feature type="transmembrane region" description="Helical" evidence="1">
    <location>
        <begin position="6"/>
        <end position="26"/>
    </location>
</feature>
<dbReference type="InterPro" id="IPR036465">
    <property type="entry name" value="vWFA_dom_sf"/>
</dbReference>
<evidence type="ECO:0000313" key="2">
    <source>
        <dbReference type="EMBL" id="PQJ28028.1"/>
    </source>
</evidence>
<dbReference type="Proteomes" id="UP000239907">
    <property type="component" value="Unassembled WGS sequence"/>
</dbReference>
<evidence type="ECO:0008006" key="4">
    <source>
        <dbReference type="Google" id="ProtNLM"/>
    </source>
</evidence>
<accession>A0A2S7TZ44</accession>
<keyword evidence="1" id="KW-0472">Membrane</keyword>
<keyword evidence="1" id="KW-1133">Transmembrane helix</keyword>
<keyword evidence="3" id="KW-1185">Reference proteome</keyword>
<keyword evidence="1" id="KW-0812">Transmembrane</keyword>
<dbReference type="RefSeq" id="WP_129589610.1">
    <property type="nucleotide sequence ID" value="NZ_MQWA01000001.1"/>
</dbReference>
<dbReference type="Gene3D" id="3.40.50.410">
    <property type="entry name" value="von Willebrand factor, type A domain"/>
    <property type="match status" value="1"/>
</dbReference>
<organism evidence="2 3">
    <name type="scientific">Rubritalea profundi</name>
    <dbReference type="NCBI Taxonomy" id="1658618"/>
    <lineage>
        <taxon>Bacteria</taxon>
        <taxon>Pseudomonadati</taxon>
        <taxon>Verrucomicrobiota</taxon>
        <taxon>Verrucomicrobiia</taxon>
        <taxon>Verrucomicrobiales</taxon>
        <taxon>Rubritaleaceae</taxon>
        <taxon>Rubritalea</taxon>
    </lineage>
</organism>
<protein>
    <recommendedName>
        <fullName evidence="4">VWFA domain-containing protein</fullName>
    </recommendedName>
</protein>
<feature type="transmembrane region" description="Helical" evidence="1">
    <location>
        <begin position="38"/>
        <end position="56"/>
    </location>
</feature>
<evidence type="ECO:0000256" key="1">
    <source>
        <dbReference type="SAM" id="Phobius"/>
    </source>
</evidence>
<dbReference type="PANTHER" id="PTHR37947:SF1">
    <property type="entry name" value="BLL2462 PROTEIN"/>
    <property type="match status" value="1"/>
</dbReference>
<evidence type="ECO:0000313" key="3">
    <source>
        <dbReference type="Proteomes" id="UP000239907"/>
    </source>
</evidence>
<dbReference type="OrthoDB" id="8882959at2"/>
<dbReference type="SUPFAM" id="SSF53300">
    <property type="entry name" value="vWA-like"/>
    <property type="match status" value="1"/>
</dbReference>
<name>A0A2S7TZ44_9BACT</name>
<sequence length="198" mass="21179">MNPVLSTQALIPILILILGLGLFLSWRSTQHAGKRIRILLVTLRCLVLASICILFFNPGKWVSPEDSTTKVWPILIDNSLSMAVDDGQSTRLESALAIHKKLSDSADKIGAKVQTFSFGDNLSSPSSASTIRPNALASNLLQSGEELFSSLQASGQTPAGVIILSDGRQTQQPSGSNFLLHSKAHNAPVHTIAIGKKN</sequence>
<dbReference type="AlphaFoldDB" id="A0A2S7TZ44"/>
<gene>
    <name evidence="2" type="ORF">BSZ32_05615</name>
</gene>